<reference evidence="1" key="1">
    <citation type="submission" date="2018-05" db="EMBL/GenBank/DDBJ databases">
        <authorList>
            <person name="Lanie J.A."/>
            <person name="Ng W.-L."/>
            <person name="Kazmierczak K.M."/>
            <person name="Andrzejewski T.M."/>
            <person name="Davidsen T.M."/>
            <person name="Wayne K.J."/>
            <person name="Tettelin H."/>
            <person name="Glass J.I."/>
            <person name="Rusch D."/>
            <person name="Podicherti R."/>
            <person name="Tsui H.-C.T."/>
            <person name="Winkler M.E."/>
        </authorList>
    </citation>
    <scope>NUCLEOTIDE SEQUENCE</scope>
</reference>
<dbReference type="AlphaFoldDB" id="A0A381VZQ4"/>
<evidence type="ECO:0000313" key="1">
    <source>
        <dbReference type="EMBL" id="SVA45107.1"/>
    </source>
</evidence>
<protein>
    <submittedName>
        <fullName evidence="1">Uncharacterized protein</fullName>
    </submittedName>
</protein>
<dbReference type="EMBL" id="UINC01010111">
    <property type="protein sequence ID" value="SVA45107.1"/>
    <property type="molecule type" value="Genomic_DNA"/>
</dbReference>
<accession>A0A381VZQ4</accession>
<proteinExistence type="predicted"/>
<organism evidence="1">
    <name type="scientific">marine metagenome</name>
    <dbReference type="NCBI Taxonomy" id="408172"/>
    <lineage>
        <taxon>unclassified sequences</taxon>
        <taxon>metagenomes</taxon>
        <taxon>ecological metagenomes</taxon>
    </lineage>
</organism>
<sequence length="229" mass="26423">MTALPHALHTAYRGVRFLSRVAIRDLSNMLAHGSDTPRMHERIWVDPRQCEAVNAEFHWDDFGEIRKGDWDNQSEPLAEEPRTQASRNHWVKIQACLAHWNDGTSWESTGIYDHLLKLIEEGGTTDGCQSIEDIRHRYQKLDEIFNIVRDRQRLSSRAELSRIHFREAGGIVFHIDRNLKPVFGFWGCHRFAMAITIGLPLIPAQVGVVHYAVKDLWRNHFSLPGPRAT</sequence>
<name>A0A381VZQ4_9ZZZZ</name>
<gene>
    <name evidence="1" type="ORF">METZ01_LOCUS97961</name>
</gene>